<keyword evidence="6" id="KW-0238">DNA-binding</keyword>
<reference evidence="9" key="1">
    <citation type="journal article" date="2014" name="Front. Microbiol.">
        <title>High frequency of phylogenetically diverse reductive dehalogenase-homologous genes in deep subseafloor sedimentary metagenomes.</title>
        <authorList>
            <person name="Kawai M."/>
            <person name="Futagami T."/>
            <person name="Toyoda A."/>
            <person name="Takaki Y."/>
            <person name="Nishi S."/>
            <person name="Hori S."/>
            <person name="Arai W."/>
            <person name="Tsubouchi T."/>
            <person name="Morono Y."/>
            <person name="Uchiyama I."/>
            <person name="Ito T."/>
            <person name="Fujiyama A."/>
            <person name="Inagaki F."/>
            <person name="Takami H."/>
        </authorList>
    </citation>
    <scope>NUCLEOTIDE SEQUENCE</scope>
    <source>
        <strain evidence="9">Expedition CK06-06</strain>
    </source>
</reference>
<dbReference type="Pfam" id="PF07669">
    <property type="entry name" value="Eco57I"/>
    <property type="match status" value="1"/>
</dbReference>
<keyword evidence="2" id="KW-0489">Methyltransferase</keyword>
<dbReference type="InterPro" id="IPR050953">
    <property type="entry name" value="N4_N6_ade-DNA_methylase"/>
</dbReference>
<keyword evidence="4" id="KW-0949">S-adenosyl-L-methionine</keyword>
<dbReference type="PRINTS" id="PR00507">
    <property type="entry name" value="N12N6MTFRASE"/>
</dbReference>
<comment type="catalytic activity">
    <reaction evidence="7">
        <text>a 2'-deoxyadenosine in DNA + S-adenosyl-L-methionine = an N(6)-methyl-2'-deoxyadenosine in DNA + S-adenosyl-L-homocysteine + H(+)</text>
        <dbReference type="Rhea" id="RHEA:15197"/>
        <dbReference type="Rhea" id="RHEA-COMP:12418"/>
        <dbReference type="Rhea" id="RHEA-COMP:12419"/>
        <dbReference type="ChEBI" id="CHEBI:15378"/>
        <dbReference type="ChEBI" id="CHEBI:57856"/>
        <dbReference type="ChEBI" id="CHEBI:59789"/>
        <dbReference type="ChEBI" id="CHEBI:90615"/>
        <dbReference type="ChEBI" id="CHEBI:90616"/>
        <dbReference type="EC" id="2.1.1.72"/>
    </reaction>
</comment>
<gene>
    <name evidence="9" type="ORF">S03H2_52121</name>
</gene>
<evidence type="ECO:0000256" key="1">
    <source>
        <dbReference type="ARBA" id="ARBA00011900"/>
    </source>
</evidence>
<name>X1H2P5_9ZZZZ</name>
<dbReference type="Gene3D" id="3.40.50.150">
    <property type="entry name" value="Vaccinia Virus protein VP39"/>
    <property type="match status" value="1"/>
</dbReference>
<organism evidence="9">
    <name type="scientific">marine sediment metagenome</name>
    <dbReference type="NCBI Taxonomy" id="412755"/>
    <lineage>
        <taxon>unclassified sequences</taxon>
        <taxon>metagenomes</taxon>
        <taxon>ecological metagenomes</taxon>
    </lineage>
</organism>
<dbReference type="InterPro" id="IPR029063">
    <property type="entry name" value="SAM-dependent_MTases_sf"/>
</dbReference>
<evidence type="ECO:0000256" key="6">
    <source>
        <dbReference type="ARBA" id="ARBA00023125"/>
    </source>
</evidence>
<accession>X1H2P5</accession>
<dbReference type="EMBL" id="BARU01033101">
    <property type="protein sequence ID" value="GAH63692.1"/>
    <property type="molecule type" value="Genomic_DNA"/>
</dbReference>
<dbReference type="EC" id="2.1.1.72" evidence="1"/>
<keyword evidence="5" id="KW-0680">Restriction system</keyword>
<dbReference type="GO" id="GO:0009307">
    <property type="term" value="P:DNA restriction-modification system"/>
    <property type="evidence" value="ECO:0007669"/>
    <property type="project" value="UniProtKB-KW"/>
</dbReference>
<feature type="non-terminal residue" evidence="9">
    <location>
        <position position="1"/>
    </location>
</feature>
<feature type="domain" description="Type II methyltransferase M.TaqI-like" evidence="8">
    <location>
        <begin position="35"/>
        <end position="256"/>
    </location>
</feature>
<evidence type="ECO:0000313" key="9">
    <source>
        <dbReference type="EMBL" id="GAH63692.1"/>
    </source>
</evidence>
<evidence type="ECO:0000256" key="2">
    <source>
        <dbReference type="ARBA" id="ARBA00022603"/>
    </source>
</evidence>
<protein>
    <recommendedName>
        <fullName evidence="1">site-specific DNA-methyltransferase (adenine-specific)</fullName>
        <ecNumber evidence="1">2.1.1.72</ecNumber>
    </recommendedName>
</protein>
<dbReference type="PANTHER" id="PTHR33841">
    <property type="entry name" value="DNA METHYLTRANSFERASE YEEA-RELATED"/>
    <property type="match status" value="1"/>
</dbReference>
<dbReference type="GO" id="GO:0032259">
    <property type="term" value="P:methylation"/>
    <property type="evidence" value="ECO:0007669"/>
    <property type="project" value="UniProtKB-KW"/>
</dbReference>
<dbReference type="PANTHER" id="PTHR33841:SF6">
    <property type="entry name" value="TYPE II METHYLTRANSFERASE M.HINDII"/>
    <property type="match status" value="1"/>
</dbReference>
<dbReference type="SUPFAM" id="SSF53335">
    <property type="entry name" value="S-adenosyl-L-methionine-dependent methyltransferases"/>
    <property type="match status" value="1"/>
</dbReference>
<dbReference type="InterPro" id="IPR011639">
    <property type="entry name" value="MethylTrfase_TaqI-like_dom"/>
</dbReference>
<dbReference type="InterPro" id="IPR002052">
    <property type="entry name" value="DNA_methylase_N6_adenine_CS"/>
</dbReference>
<evidence type="ECO:0000259" key="8">
    <source>
        <dbReference type="Pfam" id="PF07669"/>
    </source>
</evidence>
<dbReference type="PROSITE" id="PS00092">
    <property type="entry name" value="N6_MTASE"/>
    <property type="match status" value="1"/>
</dbReference>
<dbReference type="GO" id="GO:0003677">
    <property type="term" value="F:DNA binding"/>
    <property type="evidence" value="ECO:0007669"/>
    <property type="project" value="UniProtKB-KW"/>
</dbReference>
<evidence type="ECO:0000256" key="4">
    <source>
        <dbReference type="ARBA" id="ARBA00022691"/>
    </source>
</evidence>
<evidence type="ECO:0000256" key="3">
    <source>
        <dbReference type="ARBA" id="ARBA00022679"/>
    </source>
</evidence>
<dbReference type="AlphaFoldDB" id="X1H2P5"/>
<feature type="non-terminal residue" evidence="9">
    <location>
        <position position="260"/>
    </location>
</feature>
<proteinExistence type="predicted"/>
<sequence length="260" mass="30030">CGSGTFLYKAVNEIIKSFSAQTSETSRQIREIISNNAFGLDIAEFPLYLAEMNIIMRLLPFILGEKYNNPIEKKIKVFKTKDSIAEFIDVEFEDTVVDQNIRYKQGLFKFPEKELDYDSFMRDKNNLEEAKRSLKRQGEIPRRRFDYVIANPPYIGYNECCRQKVLIFDSMKRGKVKLNNIYGVNLHSTPNNQKKYAPKPNLYAFFIALGLALLKDNAKLCYITPQTILTAGDLDVLRYHLAKYVTIEKIITFSGNLFIG</sequence>
<evidence type="ECO:0000256" key="7">
    <source>
        <dbReference type="ARBA" id="ARBA00047942"/>
    </source>
</evidence>
<keyword evidence="3" id="KW-0808">Transferase</keyword>
<evidence type="ECO:0000256" key="5">
    <source>
        <dbReference type="ARBA" id="ARBA00022747"/>
    </source>
</evidence>
<dbReference type="GO" id="GO:0009007">
    <property type="term" value="F:site-specific DNA-methyltransferase (adenine-specific) activity"/>
    <property type="evidence" value="ECO:0007669"/>
    <property type="project" value="UniProtKB-EC"/>
</dbReference>
<comment type="caution">
    <text evidence="9">The sequence shown here is derived from an EMBL/GenBank/DDBJ whole genome shotgun (WGS) entry which is preliminary data.</text>
</comment>